<dbReference type="GO" id="GO:0008976">
    <property type="term" value="F:polyphosphate kinase activity"/>
    <property type="evidence" value="ECO:0007669"/>
    <property type="project" value="UniProtKB-UniRule"/>
</dbReference>
<organism evidence="7 8">
    <name type="scientific">Candidatus Dechloromonas phosphorivorans</name>
    <dbReference type="NCBI Taxonomy" id="2899244"/>
    <lineage>
        <taxon>Bacteria</taxon>
        <taxon>Pseudomonadati</taxon>
        <taxon>Pseudomonadota</taxon>
        <taxon>Betaproteobacteria</taxon>
        <taxon>Rhodocyclales</taxon>
        <taxon>Azonexaceae</taxon>
        <taxon>Dechloromonas</taxon>
    </lineage>
</organism>
<comment type="caution">
    <text evidence="7">The sequence shown here is derived from an EMBL/GenBank/DDBJ whole genome shotgun (WGS) entry which is preliminary data.</text>
</comment>
<dbReference type="InterPro" id="IPR022486">
    <property type="entry name" value="PPK2_PA0141"/>
</dbReference>
<feature type="domain" description="Polyphosphate kinase-2-related" evidence="6">
    <location>
        <begin position="128"/>
        <end position="351"/>
    </location>
</feature>
<accession>A0A9D7LLZ8</accession>
<name>A0A9D7LLZ8_9RHOO</name>
<keyword evidence="2 4" id="KW-0808">Transferase</keyword>
<evidence type="ECO:0000256" key="2">
    <source>
        <dbReference type="ARBA" id="ARBA00022679"/>
    </source>
</evidence>
<dbReference type="PANTHER" id="PTHR34383">
    <property type="entry name" value="POLYPHOSPHATE:AMP PHOSPHOTRANSFERASE-RELATED"/>
    <property type="match status" value="1"/>
</dbReference>
<evidence type="ECO:0000256" key="1">
    <source>
        <dbReference type="ARBA" id="ARBA00009924"/>
    </source>
</evidence>
<dbReference type="Gene3D" id="3.40.50.300">
    <property type="entry name" value="P-loop containing nucleotide triphosphate hydrolases"/>
    <property type="match status" value="1"/>
</dbReference>
<proteinExistence type="inferred from homology"/>
<protein>
    <recommendedName>
        <fullName evidence="4">ADP/GDP-polyphosphate phosphotransferase</fullName>
        <ecNumber evidence="4">2.7.4.-</ecNumber>
    </recommendedName>
    <alternativeName>
        <fullName evidence="4">Polyphosphate kinase PPK2</fullName>
    </alternativeName>
</protein>
<dbReference type="NCBIfam" id="TIGR03707">
    <property type="entry name" value="PPK2_P_aer"/>
    <property type="match status" value="1"/>
</dbReference>
<comment type="function">
    <text evidence="4">Uses inorganic polyphosphate (polyP) as a donor to convert GDP to GTP or ADP to ATP.</text>
</comment>
<dbReference type="InterPro" id="IPR022488">
    <property type="entry name" value="PPK2-related"/>
</dbReference>
<dbReference type="PANTHER" id="PTHR34383:SF1">
    <property type="entry name" value="ADP-POLYPHOSPHATE PHOSPHOTRANSFERASE"/>
    <property type="match status" value="1"/>
</dbReference>
<evidence type="ECO:0000313" key="7">
    <source>
        <dbReference type="EMBL" id="MBK8889494.1"/>
    </source>
</evidence>
<comment type="similarity">
    <text evidence="1 4">Belongs to the polyphosphate kinase 2 (PPK2) family. Class I subfamily.</text>
</comment>
<evidence type="ECO:0000256" key="3">
    <source>
        <dbReference type="ARBA" id="ARBA00022777"/>
    </source>
</evidence>
<dbReference type="EC" id="2.7.4.-" evidence="4"/>
<dbReference type="EMBL" id="JADKBR010000001">
    <property type="protein sequence ID" value="MBK8889494.1"/>
    <property type="molecule type" value="Genomic_DNA"/>
</dbReference>
<dbReference type="InterPro" id="IPR027417">
    <property type="entry name" value="P-loop_NTPase"/>
</dbReference>
<gene>
    <name evidence="7" type="primary">ppk2</name>
    <name evidence="7" type="ORF">IPN75_03390</name>
</gene>
<dbReference type="GO" id="GO:0006793">
    <property type="term" value="P:phosphorus metabolic process"/>
    <property type="evidence" value="ECO:0007669"/>
    <property type="project" value="InterPro"/>
</dbReference>
<feature type="compositionally biased region" description="Low complexity" evidence="5">
    <location>
        <begin position="37"/>
        <end position="61"/>
    </location>
</feature>
<keyword evidence="3 4" id="KW-0418">Kinase</keyword>
<sequence>MATNSEEGTPEVTKAAPAAATKESAAPVKAPAKRRTPSAVAPKKAPAPAATKAAAPRKAAPAPAPTAKDKEALAKASHGAVKAKVALTKAAEDAVKAIKASRKEAARLPMRGGDEEETEESADKRKRMKADEYERAISGLQVEMVKLQEWIKFKGLKVVAVFEGRDAAGKGGCIKRITESLSPRVTKVVALPAPTEREKSQWYFQRYVLHLPAAGEMVLMDRSWYNRAGVEKVMGFCTPDEHSEFLRSCPEFERMLVRSGIILIKYWFSISNDEQERRFRKRIYHPTKHWKLSPMDLQSRARWVEYSKAKDEMFAHTDIKQAPWYVVHGDDKERARLNVMTHLLSLIDYEDLTPERIELPPRQEDQGYVRPPMSDQTFIPEIF</sequence>
<feature type="region of interest" description="Disordered" evidence="5">
    <location>
        <begin position="106"/>
        <end position="127"/>
    </location>
</feature>
<evidence type="ECO:0000313" key="8">
    <source>
        <dbReference type="Proteomes" id="UP000808146"/>
    </source>
</evidence>
<feature type="compositionally biased region" description="Low complexity" evidence="5">
    <location>
        <begin position="10"/>
        <end position="30"/>
    </location>
</feature>
<comment type="subunit">
    <text evidence="4">Homotetramer.</text>
</comment>
<evidence type="ECO:0000259" key="6">
    <source>
        <dbReference type="Pfam" id="PF03976"/>
    </source>
</evidence>
<evidence type="ECO:0000256" key="5">
    <source>
        <dbReference type="SAM" id="MobiDB-lite"/>
    </source>
</evidence>
<reference evidence="7" key="1">
    <citation type="submission" date="2020-10" db="EMBL/GenBank/DDBJ databases">
        <title>Connecting structure to function with the recovery of over 1000 high-quality activated sludge metagenome-assembled genomes encoding full-length rRNA genes using long-read sequencing.</title>
        <authorList>
            <person name="Singleton C.M."/>
            <person name="Petriglieri F."/>
            <person name="Kristensen J.M."/>
            <person name="Kirkegaard R.H."/>
            <person name="Michaelsen T.Y."/>
            <person name="Andersen M.H."/>
            <person name="Karst S.M."/>
            <person name="Dueholm M.S."/>
            <person name="Nielsen P.H."/>
            <person name="Albertsen M."/>
        </authorList>
    </citation>
    <scope>NUCLEOTIDE SEQUENCE</scope>
    <source>
        <strain evidence="7">OdNE_18-Q3-R46-58_BAT3C.305</strain>
    </source>
</reference>
<dbReference type="Proteomes" id="UP000808146">
    <property type="component" value="Unassembled WGS sequence"/>
</dbReference>
<feature type="region of interest" description="Disordered" evidence="5">
    <location>
        <begin position="1"/>
        <end position="79"/>
    </location>
</feature>
<evidence type="ECO:0000256" key="4">
    <source>
        <dbReference type="RuleBase" id="RU369062"/>
    </source>
</evidence>
<dbReference type="SUPFAM" id="SSF52540">
    <property type="entry name" value="P-loop containing nucleoside triphosphate hydrolases"/>
    <property type="match status" value="1"/>
</dbReference>
<dbReference type="Pfam" id="PF03976">
    <property type="entry name" value="PPK2"/>
    <property type="match status" value="1"/>
</dbReference>
<dbReference type="AlphaFoldDB" id="A0A9D7LLZ8"/>